<keyword evidence="4 8" id="KW-0413">Isomerase</keyword>
<dbReference type="InterPro" id="IPR036849">
    <property type="entry name" value="Enolase-like_C_sf"/>
</dbReference>
<dbReference type="Pfam" id="PF02746">
    <property type="entry name" value="MR_MLE_N"/>
    <property type="match status" value="1"/>
</dbReference>
<dbReference type="GO" id="GO:0006518">
    <property type="term" value="P:peptide metabolic process"/>
    <property type="evidence" value="ECO:0007669"/>
    <property type="project" value="UniProtKB-ARBA"/>
</dbReference>
<dbReference type="InterPro" id="IPR029017">
    <property type="entry name" value="Enolase-like_N"/>
</dbReference>
<dbReference type="SUPFAM" id="SSF51604">
    <property type="entry name" value="Enolase C-terminal domain-like"/>
    <property type="match status" value="1"/>
</dbReference>
<dbReference type="STRING" id="1498499.EP47_13535"/>
<evidence type="ECO:0000259" key="9">
    <source>
        <dbReference type="SMART" id="SM00922"/>
    </source>
</evidence>
<dbReference type="InterPro" id="IPR013341">
    <property type="entry name" value="Mandelate_racemase_N_dom"/>
</dbReference>
<feature type="binding site" evidence="6">
    <location>
        <position position="322"/>
    </location>
    <ligand>
        <name>substrate</name>
    </ligand>
</feature>
<dbReference type="SFLD" id="SFLDF00009">
    <property type="entry name" value="o-succinylbenzoate_synthase"/>
    <property type="match status" value="1"/>
</dbReference>
<dbReference type="EC" id="5.1.1.-" evidence="8"/>
<comment type="caution">
    <text evidence="10">The sequence shown here is derived from an EMBL/GenBank/DDBJ whole genome shotgun (WGS) entry which is preliminary data.</text>
</comment>
<reference evidence="10 11" key="1">
    <citation type="submission" date="2014-05" db="EMBL/GenBank/DDBJ databases">
        <authorList>
            <person name="Rizzardi K."/>
            <person name="Winiecka-Krusnell J."/>
            <person name="Ramliden M."/>
            <person name="Alm E."/>
            <person name="Andersson S."/>
            <person name="Byfors S."/>
        </authorList>
    </citation>
    <scope>NUCLEOTIDE SEQUENCE [LARGE SCALE GENOMIC DNA]</scope>
    <source>
        <strain evidence="10 11">LEGN</strain>
    </source>
</reference>
<feature type="binding site" evidence="6">
    <location>
        <position position="297"/>
    </location>
    <ligand>
        <name>substrate</name>
    </ligand>
</feature>
<evidence type="ECO:0000313" key="11">
    <source>
        <dbReference type="Proteomes" id="UP000054422"/>
    </source>
</evidence>
<feature type="binding site" evidence="6">
    <location>
        <position position="24"/>
    </location>
    <ligand>
        <name>substrate</name>
    </ligand>
</feature>
<sequence>MNIKEIHIAQLTIPLSRPFITAVRRTECVDDVVVLIKTDCGNIGYGSAASTPAITGDNTESIITAIKNTLGPHLIGRSISELNLLLQMNNQAIEGNSSAKAAMDIALHDLFAQYCGLPLYKLLGGNTNSINSCITISVKEIDEMVSDAVELIQRGYKTLKIKLGLNPMDDIQRVRAIRHAVGNDITLLVDANQGWSYEGALKTIAAFKQDHLNIFLVEQPINARNIPDLKAISEQVDCSIIADEACFSPEDALHMATLNACDGVNIKLMKSGGIEKAQAIYHIAQAARMEIMVGCMLESPIGIAAIASFALSKPDILYADLDPIFLIRDNYILGGARCVNNKIILADRPGLGIEGITQGLNPIGVIR</sequence>
<dbReference type="GO" id="GO:0009063">
    <property type="term" value="P:amino acid catabolic process"/>
    <property type="evidence" value="ECO:0007669"/>
    <property type="project" value="InterPro"/>
</dbReference>
<dbReference type="PANTHER" id="PTHR48073">
    <property type="entry name" value="O-SUCCINYLBENZOATE SYNTHASE-RELATED"/>
    <property type="match status" value="1"/>
</dbReference>
<dbReference type="Gene3D" id="3.20.20.120">
    <property type="entry name" value="Enolase-like C-terminal domain"/>
    <property type="match status" value="1"/>
</dbReference>
<dbReference type="AlphaFoldDB" id="A0A0A2T5K5"/>
<dbReference type="RefSeq" id="WP_035890667.1">
    <property type="nucleotide sequence ID" value="NZ_JNCF01000044.1"/>
</dbReference>
<evidence type="ECO:0000256" key="3">
    <source>
        <dbReference type="ARBA" id="ARBA00022842"/>
    </source>
</evidence>
<evidence type="ECO:0000256" key="7">
    <source>
        <dbReference type="PIRSR" id="PIRSR634603-3"/>
    </source>
</evidence>
<dbReference type="OrthoDB" id="103536at2"/>
<evidence type="ECO:0000256" key="8">
    <source>
        <dbReference type="RuleBase" id="RU366006"/>
    </source>
</evidence>
<dbReference type="SFLD" id="SFLDS00001">
    <property type="entry name" value="Enolase"/>
    <property type="match status" value="1"/>
</dbReference>
<dbReference type="CDD" id="cd03319">
    <property type="entry name" value="L-Ala-DL-Glu_epimerase"/>
    <property type="match status" value="1"/>
</dbReference>
<dbReference type="Gene3D" id="3.30.390.10">
    <property type="entry name" value="Enolase-like, N-terminal domain"/>
    <property type="match status" value="1"/>
</dbReference>
<dbReference type="InterPro" id="IPR018110">
    <property type="entry name" value="Mandel_Rmase/mucon_lact_enz_CS"/>
</dbReference>
<feature type="binding site" evidence="7">
    <location>
        <position position="190"/>
    </location>
    <ligand>
        <name>Mg(2+)</name>
        <dbReference type="ChEBI" id="CHEBI:18420"/>
    </ligand>
</feature>
<feature type="domain" description="Mandelate racemase/muconate lactonizing enzyme C-terminal" evidence="9">
    <location>
        <begin position="141"/>
        <end position="239"/>
    </location>
</feature>
<dbReference type="Proteomes" id="UP000054422">
    <property type="component" value="Unassembled WGS sequence"/>
</dbReference>
<gene>
    <name evidence="10" type="ORF">EP47_13535</name>
</gene>
<feature type="binding site" evidence="6">
    <location>
        <position position="160"/>
    </location>
    <ligand>
        <name>substrate</name>
    </ligand>
</feature>
<dbReference type="EMBL" id="JNCF01000044">
    <property type="protein sequence ID" value="KGP62723.1"/>
    <property type="molecule type" value="Genomic_DNA"/>
</dbReference>
<dbReference type="InterPro" id="IPR034603">
    <property type="entry name" value="Dipeptide_epimerase"/>
</dbReference>
<keyword evidence="3 7" id="KW-0460">Magnesium</keyword>
<evidence type="ECO:0000256" key="1">
    <source>
        <dbReference type="ARBA" id="ARBA00008031"/>
    </source>
</evidence>
<feature type="binding site" evidence="6">
    <location>
        <position position="295"/>
    </location>
    <ligand>
        <name>substrate</name>
    </ligand>
</feature>
<dbReference type="InterPro" id="IPR013342">
    <property type="entry name" value="Mandelate_racemase_C"/>
</dbReference>
<dbReference type="SUPFAM" id="SSF54826">
    <property type="entry name" value="Enolase N-terminal domain-like"/>
    <property type="match status" value="1"/>
</dbReference>
<dbReference type="SMART" id="SM00922">
    <property type="entry name" value="MR_MLE"/>
    <property type="match status" value="1"/>
</dbReference>
<keyword evidence="11" id="KW-1185">Reference proteome</keyword>
<dbReference type="GO" id="GO:0046872">
    <property type="term" value="F:metal ion binding"/>
    <property type="evidence" value="ECO:0007669"/>
    <property type="project" value="UniProtKB-KW"/>
</dbReference>
<feature type="binding site" evidence="6">
    <location>
        <position position="320"/>
    </location>
    <ligand>
        <name>substrate</name>
    </ligand>
</feature>
<dbReference type="PROSITE" id="PS00908">
    <property type="entry name" value="MR_MLE_1"/>
    <property type="match status" value="1"/>
</dbReference>
<evidence type="ECO:0000256" key="5">
    <source>
        <dbReference type="PIRSR" id="PIRSR634603-1"/>
    </source>
</evidence>
<feature type="binding site" evidence="7">
    <location>
        <position position="243"/>
    </location>
    <ligand>
        <name>Mg(2+)</name>
        <dbReference type="ChEBI" id="CHEBI:18420"/>
    </ligand>
</feature>
<evidence type="ECO:0000256" key="2">
    <source>
        <dbReference type="ARBA" id="ARBA00022723"/>
    </source>
</evidence>
<name>A0A0A2T5K5_9GAMM</name>
<feature type="active site" description="Proton acceptor; specific for (S)-substrate epimerization" evidence="5">
    <location>
        <position position="267"/>
    </location>
</feature>
<organism evidence="10 11">
    <name type="scientific">Legionella norrlandica</name>
    <dbReference type="NCBI Taxonomy" id="1498499"/>
    <lineage>
        <taxon>Bacteria</taxon>
        <taxon>Pseudomonadati</taxon>
        <taxon>Pseudomonadota</taxon>
        <taxon>Gammaproteobacteria</taxon>
        <taxon>Legionellales</taxon>
        <taxon>Legionellaceae</taxon>
        <taxon>Legionella</taxon>
    </lineage>
</organism>
<keyword evidence="2 7" id="KW-0479">Metal-binding</keyword>
<protein>
    <recommendedName>
        <fullName evidence="8">Dipeptide epimerase</fullName>
        <ecNumber evidence="8">5.1.1.-</ecNumber>
    </recommendedName>
</protein>
<accession>A0A0A2T5K5</accession>
<dbReference type="FunFam" id="3.30.390.10:FF:000009">
    <property type="entry name" value="Hydrophobic dipeptide epimerase"/>
    <property type="match status" value="1"/>
</dbReference>
<dbReference type="SFLD" id="SFLDG00180">
    <property type="entry name" value="muconate_cycloisomerase"/>
    <property type="match status" value="1"/>
</dbReference>
<feature type="binding site" evidence="7">
    <location>
        <position position="218"/>
    </location>
    <ligand>
        <name>Mg(2+)</name>
        <dbReference type="ChEBI" id="CHEBI:18420"/>
    </ligand>
</feature>
<comment type="similarity">
    <text evidence="1 8">Belongs to the mandelate racemase/muconate lactonizing enzyme family.</text>
</comment>
<feature type="binding site" evidence="6">
    <location>
        <position position="135"/>
    </location>
    <ligand>
        <name>substrate</name>
    </ligand>
</feature>
<dbReference type="Pfam" id="PF13378">
    <property type="entry name" value="MR_MLE_C"/>
    <property type="match status" value="1"/>
</dbReference>
<evidence type="ECO:0000313" key="10">
    <source>
        <dbReference type="EMBL" id="KGP62723.1"/>
    </source>
</evidence>
<evidence type="ECO:0000256" key="6">
    <source>
        <dbReference type="PIRSR" id="PIRSR634603-2"/>
    </source>
</evidence>
<feature type="active site" description="Proton acceptor; specific for (R)-substrate epimerization" evidence="5">
    <location>
        <position position="162"/>
    </location>
</feature>
<dbReference type="GO" id="GO:0016855">
    <property type="term" value="F:racemase and epimerase activity, acting on amino acids and derivatives"/>
    <property type="evidence" value="ECO:0007669"/>
    <property type="project" value="UniProtKB-UniRule"/>
</dbReference>
<dbReference type="InterPro" id="IPR029065">
    <property type="entry name" value="Enolase_C-like"/>
</dbReference>
<proteinExistence type="inferred from homology"/>
<evidence type="ECO:0000256" key="4">
    <source>
        <dbReference type="ARBA" id="ARBA00023235"/>
    </source>
</evidence>
<dbReference type="PANTHER" id="PTHR48073:SF2">
    <property type="entry name" value="O-SUCCINYLBENZOATE SYNTHASE"/>
    <property type="match status" value="1"/>
</dbReference>
<comment type="cofactor">
    <cofactor evidence="7 8">
        <name>Mg(2+)</name>
        <dbReference type="ChEBI" id="CHEBI:18420"/>
    </cofactor>
    <text evidence="7 8">Binds 1 Mg(2+) ion per subunit.</text>
</comment>